<dbReference type="Proteomes" id="UP000260793">
    <property type="component" value="Unassembled WGS sequence"/>
</dbReference>
<dbReference type="InterPro" id="IPR041715">
    <property type="entry name" value="HisRS-like_core"/>
</dbReference>
<dbReference type="HAMAP" id="MF_00125">
    <property type="entry name" value="HisZ"/>
    <property type="match status" value="1"/>
</dbReference>
<evidence type="ECO:0000256" key="10">
    <source>
        <dbReference type="PIRSR" id="PIRSR001549-1"/>
    </source>
</evidence>
<organism evidence="11 12">
    <name type="scientific">[Ruminococcus] lactaris</name>
    <dbReference type="NCBI Taxonomy" id="46228"/>
    <lineage>
        <taxon>Bacteria</taxon>
        <taxon>Bacillati</taxon>
        <taxon>Bacillota</taxon>
        <taxon>Clostridia</taxon>
        <taxon>Lachnospirales</taxon>
        <taxon>Lachnospiraceae</taxon>
        <taxon>Mediterraneibacter</taxon>
    </lineage>
</organism>
<dbReference type="PANTHER" id="PTHR43707:SF6">
    <property type="entry name" value="ATP PHOSPHORIBOSYLTRANSFERASE REGULATORY SUBUNIT"/>
    <property type="match status" value="1"/>
</dbReference>
<evidence type="ECO:0000256" key="9">
    <source>
        <dbReference type="HAMAP-Rule" id="MF_00125"/>
    </source>
</evidence>
<reference evidence="11 12" key="1">
    <citation type="submission" date="2018-08" db="EMBL/GenBank/DDBJ databases">
        <title>A genome reference for cultivated species of the human gut microbiota.</title>
        <authorList>
            <person name="Zou Y."/>
            <person name="Xue W."/>
            <person name="Luo G."/>
        </authorList>
    </citation>
    <scope>NUCLEOTIDE SEQUENCE [LARGE SCALE GENOMIC DNA]</scope>
    <source>
        <strain evidence="11 12">TF11-7</strain>
    </source>
</reference>
<dbReference type="GO" id="GO:0016757">
    <property type="term" value="F:glycosyltransferase activity"/>
    <property type="evidence" value="ECO:0007669"/>
    <property type="project" value="UniProtKB-KW"/>
</dbReference>
<dbReference type="NCBIfam" id="TIGR00443">
    <property type="entry name" value="hisZ_biosyn_reg"/>
    <property type="match status" value="1"/>
</dbReference>
<comment type="function">
    <text evidence="8 9">Required for the first step of histidine biosynthesis. May allow the feedback regulation of ATP phosphoribosyltransferase activity by histidine.</text>
</comment>
<evidence type="ECO:0000256" key="3">
    <source>
        <dbReference type="ARBA" id="ARBA00005539"/>
    </source>
</evidence>
<dbReference type="PROSITE" id="PS50862">
    <property type="entry name" value="AA_TRNA_LIGASE_II"/>
    <property type="match status" value="1"/>
</dbReference>
<evidence type="ECO:0000256" key="7">
    <source>
        <dbReference type="ARBA" id="ARBA00023102"/>
    </source>
</evidence>
<comment type="caution">
    <text evidence="11">The sequence shown here is derived from an EMBL/GenBank/DDBJ whole genome shotgun (WGS) entry which is preliminary data.</text>
</comment>
<dbReference type="SUPFAM" id="SSF55681">
    <property type="entry name" value="Class II aaRS and biotin synthetases"/>
    <property type="match status" value="1"/>
</dbReference>
<keyword evidence="11" id="KW-0328">Glycosyltransferase</keyword>
<evidence type="ECO:0000313" key="11">
    <source>
        <dbReference type="EMBL" id="RGK42737.1"/>
    </source>
</evidence>
<dbReference type="Gene3D" id="3.30.930.10">
    <property type="entry name" value="Bira Bifunctional Protein, Domain 2"/>
    <property type="match status" value="1"/>
</dbReference>
<dbReference type="EMBL" id="QSQN01000002">
    <property type="protein sequence ID" value="RGK42737.1"/>
    <property type="molecule type" value="Genomic_DNA"/>
</dbReference>
<dbReference type="GO" id="GO:0000105">
    <property type="term" value="P:L-histidine biosynthetic process"/>
    <property type="evidence" value="ECO:0007669"/>
    <property type="project" value="UniProtKB-UniRule"/>
</dbReference>
<dbReference type="AlphaFoldDB" id="A0A3E4LZ76"/>
<dbReference type="CDD" id="cd00773">
    <property type="entry name" value="HisRS-like_core"/>
    <property type="match status" value="1"/>
</dbReference>
<evidence type="ECO:0000256" key="4">
    <source>
        <dbReference type="ARBA" id="ARBA00020397"/>
    </source>
</evidence>
<comment type="subunit">
    <text evidence="9">Heteromultimer composed of HisG and HisZ subunits.</text>
</comment>
<evidence type="ECO:0000256" key="2">
    <source>
        <dbReference type="ARBA" id="ARBA00004667"/>
    </source>
</evidence>
<protein>
    <recommendedName>
        <fullName evidence="4 9">ATP phosphoribosyltransferase regulatory subunit</fullName>
    </recommendedName>
</protein>
<feature type="binding site" evidence="10">
    <location>
        <position position="124"/>
    </location>
    <ligand>
        <name>L-histidine</name>
        <dbReference type="ChEBI" id="CHEBI:57595"/>
    </ligand>
</feature>
<keyword evidence="7 9" id="KW-0368">Histidine biosynthesis</keyword>
<dbReference type="GO" id="GO:0140096">
    <property type="term" value="F:catalytic activity, acting on a protein"/>
    <property type="evidence" value="ECO:0007669"/>
    <property type="project" value="UniProtKB-ARBA"/>
</dbReference>
<evidence type="ECO:0000256" key="6">
    <source>
        <dbReference type="ARBA" id="ARBA00022605"/>
    </source>
</evidence>
<dbReference type="InterPro" id="IPR004516">
    <property type="entry name" value="HisRS/HisZ"/>
</dbReference>
<dbReference type="InterPro" id="IPR004517">
    <property type="entry name" value="HisZ"/>
</dbReference>
<evidence type="ECO:0000256" key="8">
    <source>
        <dbReference type="ARBA" id="ARBA00025246"/>
    </source>
</evidence>
<comment type="pathway">
    <text evidence="2 9">Amino-acid biosynthesis; L-histidine biosynthesis; L-histidine from 5-phospho-alpha-D-ribose 1-diphosphate: step 1/9.</text>
</comment>
<keyword evidence="6 9" id="KW-0028">Amino-acid biosynthesis</keyword>
<feature type="binding site" evidence="10">
    <location>
        <position position="128"/>
    </location>
    <ligand>
        <name>L-histidine</name>
        <dbReference type="ChEBI" id="CHEBI:57595"/>
    </ligand>
</feature>
<dbReference type="RefSeq" id="WP_117687572.1">
    <property type="nucleotide sequence ID" value="NZ_CAJMJQ010000002.1"/>
</dbReference>
<feature type="binding site" evidence="10">
    <location>
        <begin position="273"/>
        <end position="274"/>
    </location>
    <ligand>
        <name>L-histidine</name>
        <dbReference type="ChEBI" id="CHEBI:57595"/>
    </ligand>
</feature>
<dbReference type="PIRSF" id="PIRSF001549">
    <property type="entry name" value="His-tRNA_synth"/>
    <property type="match status" value="1"/>
</dbReference>
<name>A0A3E4LZ76_9FIRM</name>
<keyword evidence="5 9" id="KW-0963">Cytoplasm</keyword>
<evidence type="ECO:0000313" key="12">
    <source>
        <dbReference type="Proteomes" id="UP000260793"/>
    </source>
</evidence>
<dbReference type="GO" id="GO:0004821">
    <property type="term" value="F:histidine-tRNA ligase activity"/>
    <property type="evidence" value="ECO:0007669"/>
    <property type="project" value="TreeGrafter"/>
</dbReference>
<comment type="subcellular location">
    <subcellularLocation>
        <location evidence="1 9">Cytoplasm</location>
    </subcellularLocation>
</comment>
<sequence length="416" mass="47433">MEQKLHTPEGVRDIYNKECEIKLTLQKKLSTVLHSYGYQDIQTPTFEYFDVFRKEIGSTSAREMYKFFDREGNILALRPDITPSIARAVATLFETEDFPIRLCYAGNTFINHSSYQGRLKENTQLGAELIGVDSIEADAEMLAMVVDGLKKTGLKEFQVSIGHVDFIQSLFLAAGLEEDEAEELRTLIANRNFFGVEEVLDHMDVADSVKEAFHLLPELTGGAEILDQALSVAPEEKASQAIHRLKQIDELLHLYGVEDHVTFDLSMSGSYGYYTGIIFRAYTYGTGDAVVRGGRYDHLLEKFGKNTPSIGFAIILDELMNALNRQNIQVETGSRNLLVYTQDTEKWAISLARTFRNKGKNIEMLKRNTDEDRQVYEEYGKRSSVMTMLYLRDDLKIEMINFRTGEKKIMDTKKQK</sequence>
<dbReference type="InterPro" id="IPR045864">
    <property type="entry name" value="aa-tRNA-synth_II/BPL/LPL"/>
</dbReference>
<dbReference type="PANTHER" id="PTHR43707">
    <property type="entry name" value="HISTIDYL-TRNA SYNTHETASE"/>
    <property type="match status" value="1"/>
</dbReference>
<dbReference type="GO" id="GO:0005737">
    <property type="term" value="C:cytoplasm"/>
    <property type="evidence" value="ECO:0007669"/>
    <property type="project" value="UniProtKB-SubCell"/>
</dbReference>
<gene>
    <name evidence="9 11" type="primary">hisZ</name>
    <name evidence="11" type="ORF">DXD17_01275</name>
</gene>
<evidence type="ECO:0000256" key="5">
    <source>
        <dbReference type="ARBA" id="ARBA00022490"/>
    </source>
</evidence>
<proteinExistence type="inferred from homology"/>
<dbReference type="UniPathway" id="UPA00031">
    <property type="reaction ID" value="UER00006"/>
</dbReference>
<comment type="miscellaneous">
    <text evidence="9">This function is generally fulfilled by the C-terminal part of HisG, which is missing in some bacteria such as this one.</text>
</comment>
<comment type="similarity">
    <text evidence="3 9">Belongs to the class-II aminoacyl-tRNA synthetase family. HisZ subfamily.</text>
</comment>
<evidence type="ECO:0000256" key="1">
    <source>
        <dbReference type="ARBA" id="ARBA00004496"/>
    </source>
</evidence>
<dbReference type="GO" id="GO:0006427">
    <property type="term" value="P:histidyl-tRNA aminoacylation"/>
    <property type="evidence" value="ECO:0007669"/>
    <property type="project" value="TreeGrafter"/>
</dbReference>
<keyword evidence="11" id="KW-0808">Transferase</keyword>
<dbReference type="InterPro" id="IPR006195">
    <property type="entry name" value="aa-tRNA-synth_II"/>
</dbReference>
<dbReference type="Pfam" id="PF13393">
    <property type="entry name" value="tRNA-synt_His"/>
    <property type="match status" value="1"/>
</dbReference>
<accession>A0A3E4LZ76</accession>
<feature type="binding site" evidence="10">
    <location>
        <begin position="80"/>
        <end position="82"/>
    </location>
    <ligand>
        <name>L-histidine</name>
        <dbReference type="ChEBI" id="CHEBI:57595"/>
    </ligand>
</feature>